<dbReference type="EMBL" id="JAPMSZ010000010">
    <property type="protein sequence ID" value="KAJ5086615.1"/>
    <property type="molecule type" value="Genomic_DNA"/>
</dbReference>
<gene>
    <name evidence="6" type="ORF">NUU61_007922</name>
</gene>
<evidence type="ECO:0000313" key="7">
    <source>
        <dbReference type="Proteomes" id="UP001141434"/>
    </source>
</evidence>
<dbReference type="Proteomes" id="UP001141434">
    <property type="component" value="Unassembled WGS sequence"/>
</dbReference>
<evidence type="ECO:0000256" key="1">
    <source>
        <dbReference type="ARBA" id="ARBA00023125"/>
    </source>
</evidence>
<dbReference type="PANTHER" id="PTHR45789:SF2">
    <property type="entry name" value="FI18025P1"/>
    <property type="match status" value="1"/>
</dbReference>
<dbReference type="PROSITE" id="PS50118">
    <property type="entry name" value="HMG_BOX_2"/>
    <property type="match status" value="1"/>
</dbReference>
<dbReference type="OrthoDB" id="2307332at2759"/>
<organism evidence="6 7">
    <name type="scientific">Penicillium alfredii</name>
    <dbReference type="NCBI Taxonomy" id="1506179"/>
    <lineage>
        <taxon>Eukaryota</taxon>
        <taxon>Fungi</taxon>
        <taxon>Dikarya</taxon>
        <taxon>Ascomycota</taxon>
        <taxon>Pezizomycotina</taxon>
        <taxon>Eurotiomycetes</taxon>
        <taxon>Eurotiomycetidae</taxon>
        <taxon>Eurotiales</taxon>
        <taxon>Aspergillaceae</taxon>
        <taxon>Penicillium</taxon>
    </lineage>
</organism>
<proteinExistence type="predicted"/>
<sequence length="524" mass="57387">MAAMARAIPPSPPQSADGDRAMEEPFEGCGMYPSSYVPNDGMDSVKMNGEEFTNCSQPPSMIYGSPTSFYPPNDFPQTISNPCMVMPGPQVNTPPPAADEGIVPFQLGSPKSTSSPRRRRAPVPKAKLDRSPRERRARARRQVSDGGLKGQVINGPLSELTKHMHNVPLRDMEAWVRRPYVERMREVNEKGKVSRPMNSFMLYRSAYAERTKSLLSHTNHQKVSCAAGQSWRMEPQHIRDKYEILAKIERDTHAVAHPDYKFTPNKGPAISRKKVSTDEGTPSGSVVDAGSPTDWEGSEYASGSTPAPSFLHNRSQSFDVDRMYGSRSSTPFDGPDPVFAPGNYLSSSWHASYHSHSVHPAALHGVGPHIEDVHFRRPSPLQQDLQYGSSSSTLAALPGGTHHELLEHQLTDSLPGGITEGGHMDPQLLSYESGPAGQPVGPAAFPNGLPTHPVWADESAGHCYLTTSAPSVTSSPAPYHHPHMGSAYLPSMQPADARDSSWDLQQHHQNHELEPWLEPHTLSC</sequence>
<dbReference type="RefSeq" id="XP_056508740.1">
    <property type="nucleotide sequence ID" value="XM_056658447.1"/>
</dbReference>
<dbReference type="Pfam" id="PF00505">
    <property type="entry name" value="HMG_box"/>
    <property type="match status" value="1"/>
</dbReference>
<feature type="domain" description="HMG box" evidence="5">
    <location>
        <begin position="193"/>
        <end position="261"/>
    </location>
</feature>
<dbReference type="GO" id="GO:0000981">
    <property type="term" value="F:DNA-binding transcription factor activity, RNA polymerase II-specific"/>
    <property type="evidence" value="ECO:0007669"/>
    <property type="project" value="TreeGrafter"/>
</dbReference>
<dbReference type="InterPro" id="IPR036910">
    <property type="entry name" value="HMG_box_dom_sf"/>
</dbReference>
<dbReference type="InterPro" id="IPR009071">
    <property type="entry name" value="HMG_box_dom"/>
</dbReference>
<dbReference type="AlphaFoldDB" id="A0A9W9ERN3"/>
<reference evidence="6" key="1">
    <citation type="submission" date="2022-11" db="EMBL/GenBank/DDBJ databases">
        <authorList>
            <person name="Petersen C."/>
        </authorList>
    </citation>
    <scope>NUCLEOTIDE SEQUENCE</scope>
    <source>
        <strain evidence="6">IBT 34128</strain>
    </source>
</reference>
<keyword evidence="7" id="KW-1185">Reference proteome</keyword>
<dbReference type="SUPFAM" id="SSF47095">
    <property type="entry name" value="HMG-box"/>
    <property type="match status" value="1"/>
</dbReference>
<evidence type="ECO:0000256" key="2">
    <source>
        <dbReference type="ARBA" id="ARBA00023242"/>
    </source>
</evidence>
<keyword evidence="2 3" id="KW-0539">Nucleus</keyword>
<dbReference type="GO" id="GO:0000978">
    <property type="term" value="F:RNA polymerase II cis-regulatory region sequence-specific DNA binding"/>
    <property type="evidence" value="ECO:0007669"/>
    <property type="project" value="TreeGrafter"/>
</dbReference>
<evidence type="ECO:0000256" key="3">
    <source>
        <dbReference type="PROSITE-ProRule" id="PRU00267"/>
    </source>
</evidence>
<evidence type="ECO:0000256" key="4">
    <source>
        <dbReference type="SAM" id="MobiDB-lite"/>
    </source>
</evidence>
<feature type="region of interest" description="Disordered" evidence="4">
    <location>
        <begin position="95"/>
        <end position="154"/>
    </location>
</feature>
<name>A0A9W9ERN3_9EURO</name>
<dbReference type="SMART" id="SM00398">
    <property type="entry name" value="HMG"/>
    <property type="match status" value="1"/>
</dbReference>
<evidence type="ECO:0000259" key="5">
    <source>
        <dbReference type="PROSITE" id="PS50118"/>
    </source>
</evidence>
<accession>A0A9W9ERN3</accession>
<dbReference type="PANTHER" id="PTHR45789">
    <property type="entry name" value="FI18025P1"/>
    <property type="match status" value="1"/>
</dbReference>
<feature type="compositionally biased region" description="Polar residues" evidence="4">
    <location>
        <begin position="301"/>
        <end position="313"/>
    </location>
</feature>
<reference evidence="6" key="2">
    <citation type="journal article" date="2023" name="IMA Fungus">
        <title>Comparative genomic study of the Penicillium genus elucidates a diverse pangenome and 15 lateral gene transfer events.</title>
        <authorList>
            <person name="Petersen C."/>
            <person name="Sorensen T."/>
            <person name="Nielsen M.R."/>
            <person name="Sondergaard T.E."/>
            <person name="Sorensen J.L."/>
            <person name="Fitzpatrick D.A."/>
            <person name="Frisvad J.C."/>
            <person name="Nielsen K.L."/>
        </authorList>
    </citation>
    <scope>NUCLEOTIDE SEQUENCE</scope>
    <source>
        <strain evidence="6">IBT 34128</strain>
    </source>
</reference>
<dbReference type="GO" id="GO:0005634">
    <property type="term" value="C:nucleus"/>
    <property type="evidence" value="ECO:0007669"/>
    <property type="project" value="UniProtKB-UniRule"/>
</dbReference>
<dbReference type="Gene3D" id="1.10.30.10">
    <property type="entry name" value="High mobility group box domain"/>
    <property type="match status" value="1"/>
</dbReference>
<dbReference type="CDD" id="cd01389">
    <property type="entry name" value="HMG-box_ROX1-like"/>
    <property type="match status" value="1"/>
</dbReference>
<dbReference type="InterPro" id="IPR051356">
    <property type="entry name" value="SOX/SOX-like_TF"/>
</dbReference>
<dbReference type="GeneID" id="81397616"/>
<feature type="region of interest" description="Disordered" evidence="4">
    <location>
        <begin position="258"/>
        <end position="313"/>
    </location>
</feature>
<keyword evidence="1 3" id="KW-0238">DNA-binding</keyword>
<feature type="DNA-binding region" description="HMG box" evidence="3">
    <location>
        <begin position="193"/>
        <end position="261"/>
    </location>
</feature>
<feature type="region of interest" description="Disordered" evidence="4">
    <location>
        <begin position="1"/>
        <end position="37"/>
    </location>
</feature>
<protein>
    <recommendedName>
        <fullName evidence="5">HMG box domain-containing protein</fullName>
    </recommendedName>
</protein>
<comment type="caution">
    <text evidence="6">The sequence shown here is derived from an EMBL/GenBank/DDBJ whole genome shotgun (WGS) entry which is preliminary data.</text>
</comment>
<evidence type="ECO:0000313" key="6">
    <source>
        <dbReference type="EMBL" id="KAJ5086615.1"/>
    </source>
</evidence>